<evidence type="ECO:0008006" key="5">
    <source>
        <dbReference type="Google" id="ProtNLM"/>
    </source>
</evidence>
<dbReference type="OrthoDB" id="6136115at2759"/>
<keyword evidence="1" id="KW-0472">Membrane</keyword>
<keyword evidence="4" id="KW-1185">Reference proteome</keyword>
<sequence length="172" mass="18283">MCTKVLLLLPFILCSFAVVAAVPLGGACTNTFNCTSTTSDSECKSLTCQCMGTHYQQNNMCFSKIAIGSPCNGTTPCNDENASCMNTCTCNNAFYPDTTCKDRIHPNMTCGNSTPKNASCVANAYCDSTNICVCGIGYTTTTTSCNSAVTIAVVEMSTMILCFVLAYFEVLK</sequence>
<evidence type="ECO:0000313" key="4">
    <source>
        <dbReference type="Proteomes" id="UP000596742"/>
    </source>
</evidence>
<organism evidence="3 4">
    <name type="scientific">Mytilus galloprovincialis</name>
    <name type="common">Mediterranean mussel</name>
    <dbReference type="NCBI Taxonomy" id="29158"/>
    <lineage>
        <taxon>Eukaryota</taxon>
        <taxon>Metazoa</taxon>
        <taxon>Spiralia</taxon>
        <taxon>Lophotrochozoa</taxon>
        <taxon>Mollusca</taxon>
        <taxon>Bivalvia</taxon>
        <taxon>Autobranchia</taxon>
        <taxon>Pteriomorphia</taxon>
        <taxon>Mytilida</taxon>
        <taxon>Mytiloidea</taxon>
        <taxon>Mytilidae</taxon>
        <taxon>Mytilinae</taxon>
        <taxon>Mytilus</taxon>
    </lineage>
</organism>
<name>A0A8B6CGN8_MYTGA</name>
<keyword evidence="2" id="KW-0732">Signal</keyword>
<comment type="caution">
    <text evidence="3">The sequence shown here is derived from an EMBL/GenBank/DDBJ whole genome shotgun (WGS) entry which is preliminary data.</text>
</comment>
<keyword evidence="1" id="KW-1133">Transmembrane helix</keyword>
<gene>
    <name evidence="3" type="ORF">MGAL_10B085586</name>
</gene>
<dbReference type="Proteomes" id="UP000596742">
    <property type="component" value="Unassembled WGS sequence"/>
</dbReference>
<feature type="signal peptide" evidence="2">
    <location>
        <begin position="1"/>
        <end position="21"/>
    </location>
</feature>
<accession>A0A8B6CGN8</accession>
<dbReference type="AlphaFoldDB" id="A0A8B6CGN8"/>
<dbReference type="PROSITE" id="PS51257">
    <property type="entry name" value="PROKAR_LIPOPROTEIN"/>
    <property type="match status" value="1"/>
</dbReference>
<evidence type="ECO:0000256" key="2">
    <source>
        <dbReference type="SAM" id="SignalP"/>
    </source>
</evidence>
<proteinExistence type="predicted"/>
<protein>
    <recommendedName>
        <fullName evidence="5">EB domain-containing protein</fullName>
    </recommendedName>
</protein>
<feature type="transmembrane region" description="Helical" evidence="1">
    <location>
        <begin position="148"/>
        <end position="168"/>
    </location>
</feature>
<evidence type="ECO:0000256" key="1">
    <source>
        <dbReference type="SAM" id="Phobius"/>
    </source>
</evidence>
<keyword evidence="1" id="KW-0812">Transmembrane</keyword>
<feature type="chain" id="PRO_5033043621" description="EB domain-containing protein" evidence="2">
    <location>
        <begin position="22"/>
        <end position="172"/>
    </location>
</feature>
<evidence type="ECO:0000313" key="3">
    <source>
        <dbReference type="EMBL" id="VDI04280.1"/>
    </source>
</evidence>
<reference evidence="3" key="1">
    <citation type="submission" date="2018-11" db="EMBL/GenBank/DDBJ databases">
        <authorList>
            <person name="Alioto T."/>
            <person name="Alioto T."/>
        </authorList>
    </citation>
    <scope>NUCLEOTIDE SEQUENCE</scope>
</reference>
<dbReference type="EMBL" id="UYJE01001690">
    <property type="protein sequence ID" value="VDI04280.1"/>
    <property type="molecule type" value="Genomic_DNA"/>
</dbReference>